<dbReference type="Proteomes" id="UP000749293">
    <property type="component" value="Unassembled WGS sequence"/>
</dbReference>
<proteinExistence type="predicted"/>
<accession>A0A9P5D1F5</accession>
<comment type="caution">
    <text evidence="1">The sequence shown here is derived from an EMBL/GenBank/DDBJ whole genome shotgun (WGS) entry which is preliminary data.</text>
</comment>
<organism evidence="1 2">
    <name type="scientific">Geosmithia morbida</name>
    <dbReference type="NCBI Taxonomy" id="1094350"/>
    <lineage>
        <taxon>Eukaryota</taxon>
        <taxon>Fungi</taxon>
        <taxon>Dikarya</taxon>
        <taxon>Ascomycota</taxon>
        <taxon>Pezizomycotina</taxon>
        <taxon>Sordariomycetes</taxon>
        <taxon>Hypocreomycetidae</taxon>
        <taxon>Hypocreales</taxon>
        <taxon>Bionectriaceae</taxon>
        <taxon>Geosmithia</taxon>
    </lineage>
</organism>
<gene>
    <name evidence="1" type="ORF">GMORB2_3207</name>
</gene>
<keyword evidence="2" id="KW-1185">Reference proteome</keyword>
<dbReference type="AlphaFoldDB" id="A0A9P5D1F5"/>
<sequence>MSSKAKGAKDNTTTGRFEPFNVHLTKHADVATVFGFQGSIPFALGSPQAYIYAVRKILSVQDDEGVDYVRVWYNLDDSVSHEESCSIDALHLAHYITGTALKNANTAIDILASAPHK</sequence>
<dbReference type="EMBL" id="JAANYQ010000017">
    <property type="protein sequence ID" value="KAF4120406.1"/>
    <property type="molecule type" value="Genomic_DNA"/>
</dbReference>
<evidence type="ECO:0000313" key="2">
    <source>
        <dbReference type="Proteomes" id="UP000749293"/>
    </source>
</evidence>
<dbReference type="RefSeq" id="XP_035319058.1">
    <property type="nucleotide sequence ID" value="XM_035465183.1"/>
</dbReference>
<evidence type="ECO:0000313" key="1">
    <source>
        <dbReference type="EMBL" id="KAF4120406.1"/>
    </source>
</evidence>
<protein>
    <submittedName>
        <fullName evidence="1">Uncharacterized protein</fullName>
    </submittedName>
</protein>
<name>A0A9P5D1F5_9HYPO</name>
<reference evidence="1" key="1">
    <citation type="submission" date="2020-03" db="EMBL/GenBank/DDBJ databases">
        <title>Site-based positive gene gene selection in Geosmithia morbida across the United States reveals a broad range of putative effectors and factors for local host and environmental adapation.</title>
        <authorList>
            <person name="Onufrak A."/>
            <person name="Murdoch R.W."/>
            <person name="Gazis R."/>
            <person name="Huff M."/>
            <person name="Staton M."/>
            <person name="Klingeman W."/>
            <person name="Hadziabdic D."/>
        </authorList>
    </citation>
    <scope>NUCLEOTIDE SEQUENCE</scope>
    <source>
        <strain evidence="1">1262</strain>
    </source>
</reference>
<dbReference type="GeneID" id="55969435"/>